<sequence length="57" mass="6645">MIRTNTICPKCGSKSTPIKEKIMGQDTQDLICYDCKHIGWWKDFQPKDQEENKGEQV</sequence>
<name>A0A5E7DLT2_PSEFL</name>
<evidence type="ECO:0008006" key="3">
    <source>
        <dbReference type="Google" id="ProtNLM"/>
    </source>
</evidence>
<proteinExistence type="predicted"/>
<evidence type="ECO:0000313" key="2">
    <source>
        <dbReference type="Proteomes" id="UP000326557"/>
    </source>
</evidence>
<reference evidence="1 2" key="1">
    <citation type="submission" date="2019-09" db="EMBL/GenBank/DDBJ databases">
        <authorList>
            <person name="Chandra G."/>
            <person name="Truman W A."/>
        </authorList>
    </citation>
    <scope>NUCLEOTIDE SEQUENCE [LARGE SCALE GENOMIC DNA]</scope>
    <source>
        <strain evidence="1">PS704</strain>
    </source>
</reference>
<gene>
    <name evidence="1" type="ORF">PS704_04028</name>
</gene>
<dbReference type="Proteomes" id="UP000326557">
    <property type="component" value="Unassembled WGS sequence"/>
</dbReference>
<dbReference type="AlphaFoldDB" id="A0A5E7DLT2"/>
<organism evidence="1 2">
    <name type="scientific">Pseudomonas fluorescens</name>
    <dbReference type="NCBI Taxonomy" id="294"/>
    <lineage>
        <taxon>Bacteria</taxon>
        <taxon>Pseudomonadati</taxon>
        <taxon>Pseudomonadota</taxon>
        <taxon>Gammaproteobacteria</taxon>
        <taxon>Pseudomonadales</taxon>
        <taxon>Pseudomonadaceae</taxon>
        <taxon>Pseudomonas</taxon>
    </lineage>
</organism>
<protein>
    <recommendedName>
        <fullName evidence="3">Eag protein</fullName>
    </recommendedName>
</protein>
<evidence type="ECO:0000313" key="1">
    <source>
        <dbReference type="EMBL" id="VVO18539.1"/>
    </source>
</evidence>
<dbReference type="EMBL" id="CABVHP010000013">
    <property type="protein sequence ID" value="VVO18539.1"/>
    <property type="molecule type" value="Genomic_DNA"/>
</dbReference>
<accession>A0A5E7DLT2</accession>